<proteinExistence type="predicted"/>
<reference evidence="1 2" key="1">
    <citation type="submission" date="2021-06" db="EMBL/GenBank/DDBJ databases">
        <title>Caerostris extrusa draft genome.</title>
        <authorList>
            <person name="Kono N."/>
            <person name="Arakawa K."/>
        </authorList>
    </citation>
    <scope>NUCLEOTIDE SEQUENCE [LARGE SCALE GENOMIC DNA]</scope>
</reference>
<sequence>MAVPLSPCNRWRRGGRGCCMRGHDSAANPYRFARINLTRGGQEVAGKSFSRKRNSLLRNSGGSLFEIADVASLQSQISK</sequence>
<keyword evidence="2" id="KW-1185">Reference proteome</keyword>
<accession>A0AAV4X516</accession>
<dbReference type="Proteomes" id="UP001054945">
    <property type="component" value="Unassembled WGS sequence"/>
</dbReference>
<comment type="caution">
    <text evidence="1">The sequence shown here is derived from an EMBL/GenBank/DDBJ whole genome shotgun (WGS) entry which is preliminary data.</text>
</comment>
<protein>
    <submittedName>
        <fullName evidence="1">Uncharacterized protein</fullName>
    </submittedName>
</protein>
<gene>
    <name evidence="1" type="ORF">CEXT_265931</name>
</gene>
<evidence type="ECO:0000313" key="2">
    <source>
        <dbReference type="Proteomes" id="UP001054945"/>
    </source>
</evidence>
<dbReference type="EMBL" id="BPLR01017236">
    <property type="protein sequence ID" value="GIY89634.1"/>
    <property type="molecule type" value="Genomic_DNA"/>
</dbReference>
<organism evidence="1 2">
    <name type="scientific">Caerostris extrusa</name>
    <name type="common">Bark spider</name>
    <name type="synonym">Caerostris bankana</name>
    <dbReference type="NCBI Taxonomy" id="172846"/>
    <lineage>
        <taxon>Eukaryota</taxon>
        <taxon>Metazoa</taxon>
        <taxon>Ecdysozoa</taxon>
        <taxon>Arthropoda</taxon>
        <taxon>Chelicerata</taxon>
        <taxon>Arachnida</taxon>
        <taxon>Araneae</taxon>
        <taxon>Araneomorphae</taxon>
        <taxon>Entelegynae</taxon>
        <taxon>Araneoidea</taxon>
        <taxon>Araneidae</taxon>
        <taxon>Caerostris</taxon>
    </lineage>
</organism>
<dbReference type="AlphaFoldDB" id="A0AAV4X516"/>
<evidence type="ECO:0000313" key="1">
    <source>
        <dbReference type="EMBL" id="GIY89634.1"/>
    </source>
</evidence>
<name>A0AAV4X516_CAEEX</name>